<comment type="caution">
    <text evidence="4">The sequence shown here is derived from an EMBL/GenBank/DDBJ whole genome shotgun (WGS) entry which is preliminary data.</text>
</comment>
<evidence type="ECO:0000256" key="2">
    <source>
        <dbReference type="SAM" id="MobiDB-lite"/>
    </source>
</evidence>
<dbReference type="Proteomes" id="UP000276260">
    <property type="component" value="Unassembled WGS sequence"/>
</dbReference>
<dbReference type="InterPro" id="IPR000352">
    <property type="entry name" value="Pep_chain_release_fac_I"/>
</dbReference>
<evidence type="ECO:0000256" key="1">
    <source>
        <dbReference type="ARBA" id="ARBA00010835"/>
    </source>
</evidence>
<dbReference type="GO" id="GO:0072344">
    <property type="term" value="P:rescue of stalled ribosome"/>
    <property type="evidence" value="ECO:0007669"/>
    <property type="project" value="TreeGrafter"/>
</dbReference>
<gene>
    <name evidence="4" type="ORF">EIK76_15030</name>
</gene>
<dbReference type="AlphaFoldDB" id="A0A3P3QEV6"/>
<dbReference type="PANTHER" id="PTHR47814">
    <property type="entry name" value="PEPTIDYL-TRNA HYDROLASE ARFB"/>
    <property type="match status" value="1"/>
</dbReference>
<dbReference type="PROSITE" id="PS00745">
    <property type="entry name" value="RF_PROK_I"/>
    <property type="match status" value="1"/>
</dbReference>
<dbReference type="RefSeq" id="WP_046520712.1">
    <property type="nucleotide sequence ID" value="NZ_LAVS01000086.1"/>
</dbReference>
<sequence>MVTLAQVKPGLELDLDELELSYIRAQGSGGQHVNKVSTAVQLRFDIGRSSLPDEFKQKLLQYPDDRISKSGVIVIKAQAHRSQEMNKEDAVAKLLQLLQSASFEAKTRRATKPTFGARMDRLKQKTQHKERKKLRGKVGAYD</sequence>
<protein>
    <submittedName>
        <fullName evidence="4">Aminoacyl-tRNA hydrolase</fullName>
        <ecNumber evidence="4">3.1.1.29</ecNumber>
    </submittedName>
</protein>
<dbReference type="GO" id="GO:0043022">
    <property type="term" value="F:ribosome binding"/>
    <property type="evidence" value="ECO:0007669"/>
    <property type="project" value="TreeGrafter"/>
</dbReference>
<evidence type="ECO:0000313" key="5">
    <source>
        <dbReference type="Proteomes" id="UP000276260"/>
    </source>
</evidence>
<name>A0A3P3QEV6_9GAMM</name>
<dbReference type="GO" id="GO:0004045">
    <property type="term" value="F:peptidyl-tRNA hydrolase activity"/>
    <property type="evidence" value="ECO:0007669"/>
    <property type="project" value="UniProtKB-EC"/>
</dbReference>
<dbReference type="EMBL" id="RRCF01000004">
    <property type="protein sequence ID" value="RRJ19742.1"/>
    <property type="molecule type" value="Genomic_DNA"/>
</dbReference>
<dbReference type="OrthoDB" id="9815709at2"/>
<accession>A0A3P3QEV6</accession>
<feature type="domain" description="Prokaryotic-type class I peptide chain release factors" evidence="3">
    <location>
        <begin position="24"/>
        <end position="40"/>
    </location>
</feature>
<organism evidence="4 5">
    <name type="scientific">Rheinheimera mesophila</name>
    <dbReference type="NCBI Taxonomy" id="1547515"/>
    <lineage>
        <taxon>Bacteria</taxon>
        <taxon>Pseudomonadati</taxon>
        <taxon>Pseudomonadota</taxon>
        <taxon>Gammaproteobacteria</taxon>
        <taxon>Chromatiales</taxon>
        <taxon>Chromatiaceae</taxon>
        <taxon>Rheinheimera</taxon>
    </lineage>
</organism>
<proteinExistence type="inferred from homology"/>
<dbReference type="GO" id="GO:0003747">
    <property type="term" value="F:translation release factor activity"/>
    <property type="evidence" value="ECO:0007669"/>
    <property type="project" value="InterPro"/>
</dbReference>
<evidence type="ECO:0000313" key="4">
    <source>
        <dbReference type="EMBL" id="RRJ19742.1"/>
    </source>
</evidence>
<dbReference type="PANTHER" id="PTHR47814:SF1">
    <property type="entry name" value="PEPTIDYL-TRNA HYDROLASE ARFB"/>
    <property type="match status" value="1"/>
</dbReference>
<dbReference type="NCBIfam" id="NF006718">
    <property type="entry name" value="PRK09256.1"/>
    <property type="match status" value="1"/>
</dbReference>
<feature type="compositionally biased region" description="Basic residues" evidence="2">
    <location>
        <begin position="124"/>
        <end position="136"/>
    </location>
</feature>
<keyword evidence="5" id="KW-1185">Reference proteome</keyword>
<feature type="region of interest" description="Disordered" evidence="2">
    <location>
        <begin position="109"/>
        <end position="142"/>
    </location>
</feature>
<keyword evidence="4" id="KW-0378">Hydrolase</keyword>
<evidence type="ECO:0000259" key="3">
    <source>
        <dbReference type="PROSITE" id="PS00745"/>
    </source>
</evidence>
<dbReference type="EC" id="3.1.1.29" evidence="4"/>
<dbReference type="InterPro" id="IPR045853">
    <property type="entry name" value="Pep_chain_release_fac_I_sf"/>
</dbReference>
<reference evidence="4 5" key="1">
    <citation type="submission" date="2018-11" db="EMBL/GenBank/DDBJ databases">
        <title>Draft genome analysis of Rheinheimera mesophila isolated from an industrial waste site.</title>
        <authorList>
            <person name="Yu Q."/>
            <person name="Qi Y."/>
            <person name="Zhang H."/>
            <person name="Lu Y."/>
            <person name="Pu J."/>
        </authorList>
    </citation>
    <scope>NUCLEOTIDE SEQUENCE [LARGE SCALE GENOMIC DNA]</scope>
    <source>
        <strain evidence="4 5">IITR13</strain>
    </source>
</reference>
<dbReference type="Gene3D" id="3.30.160.20">
    <property type="match status" value="1"/>
</dbReference>
<dbReference type="Pfam" id="PF00472">
    <property type="entry name" value="RF-1"/>
    <property type="match status" value="1"/>
</dbReference>
<comment type="similarity">
    <text evidence="1">Belongs to the prokaryotic/mitochondrial release factor family.</text>
</comment>
<dbReference type="SUPFAM" id="SSF75620">
    <property type="entry name" value="Release factor"/>
    <property type="match status" value="1"/>
</dbReference>